<keyword evidence="9" id="KW-1185">Reference proteome</keyword>
<dbReference type="InterPro" id="IPR008972">
    <property type="entry name" value="Cupredoxin"/>
</dbReference>
<protein>
    <submittedName>
        <fullName evidence="8">Multicopper oxidase domain-containing protein</fullName>
    </submittedName>
</protein>
<keyword evidence="5" id="KW-1133">Transmembrane helix</keyword>
<name>A0ABR8U236_9CELL</name>
<evidence type="ECO:0000256" key="5">
    <source>
        <dbReference type="SAM" id="Phobius"/>
    </source>
</evidence>
<dbReference type="InterPro" id="IPR002355">
    <property type="entry name" value="Cu_oxidase_Cu_BS"/>
</dbReference>
<gene>
    <name evidence="8" type="ORF">H9641_13995</name>
</gene>
<proteinExistence type="inferred from homology"/>
<feature type="compositionally biased region" description="Basic and acidic residues" evidence="4">
    <location>
        <begin position="540"/>
        <end position="555"/>
    </location>
</feature>
<dbReference type="InterPro" id="IPR045087">
    <property type="entry name" value="Cu-oxidase_fam"/>
</dbReference>
<feature type="domain" description="Plastocyanin-like" evidence="6">
    <location>
        <begin position="402"/>
        <end position="517"/>
    </location>
</feature>
<evidence type="ECO:0000256" key="1">
    <source>
        <dbReference type="ARBA" id="ARBA00010609"/>
    </source>
</evidence>
<accession>A0ABR8U236</accession>
<evidence type="ECO:0000256" key="2">
    <source>
        <dbReference type="ARBA" id="ARBA00022723"/>
    </source>
</evidence>
<dbReference type="InterPro" id="IPR011706">
    <property type="entry name" value="Cu-oxidase_C"/>
</dbReference>
<evidence type="ECO:0000313" key="9">
    <source>
        <dbReference type="Proteomes" id="UP000655570"/>
    </source>
</evidence>
<dbReference type="CDD" id="cd13867">
    <property type="entry name" value="CuRO_2_CueO_FtsP"/>
    <property type="match status" value="1"/>
</dbReference>
<dbReference type="SUPFAM" id="SSF49503">
    <property type="entry name" value="Cupredoxins"/>
    <property type="match status" value="3"/>
</dbReference>
<dbReference type="PANTHER" id="PTHR48267">
    <property type="entry name" value="CUPREDOXIN SUPERFAMILY PROTEIN"/>
    <property type="match status" value="1"/>
</dbReference>
<feature type="region of interest" description="Disordered" evidence="4">
    <location>
        <begin position="1"/>
        <end position="27"/>
    </location>
</feature>
<sequence>MTTLPDGDAPLPGTPAEGDGPSRPEPRRRRRWGVVVVVLVALVVGGIAAGVAVAFSRGATSTEGEVEFTRPLAIPPLAGSSVEDGVRVFSLDLQEGETDLGQGGLTPTLGVDGSFLGPTLRASRGEQVRIEVTNSMSETSTLHWHGMKLPAVMDGGPHQQVDPGQTWSPTWTVSQPAATLWYHPHLHGRTADHVYRGLAGLFLLDEPAGSPEAAVQDALPHEYGVDDVPLVVQDKKFHPDGRLDDADPFLSSTGVRGAVVLVNGTPEPYLDVTTERVRLRVLNGSNARVYDLGFDDGRDFQLVGSDGGLLGAPVTTDRIQLSPGDRAEIVVALTPGERTVLRSFPQELGVNAFTARFAGGDDTLDVLELRAADRLEPSGPVPTTLADVPAADAASAVATRRFELSGTSINGQDMDLRRIDEVVDAGATEVWEVTSLDDSPHNFHVHDAQFQVLDVSGEPPPLELEGWQDTVYVRPGRITRLLVTFGTAPDAEHPYMFHCHLLRHEDQGMMGQFVVVDPAAAPGTAGRPAPGDLLPGVSDDVGHEGDHASTSDDASRGGTGPRRSPLTDGADLAGAGHHG</sequence>
<keyword evidence="5" id="KW-0812">Transmembrane</keyword>
<dbReference type="PANTHER" id="PTHR48267:SF1">
    <property type="entry name" value="BILIRUBIN OXIDASE"/>
    <property type="match status" value="1"/>
</dbReference>
<keyword evidence="3" id="KW-0560">Oxidoreductase</keyword>
<dbReference type="Pfam" id="PF07732">
    <property type="entry name" value="Cu-oxidase_3"/>
    <property type="match status" value="1"/>
</dbReference>
<organism evidence="8 9">
    <name type="scientific">Oerskovia merdavium</name>
    <dbReference type="NCBI Taxonomy" id="2762227"/>
    <lineage>
        <taxon>Bacteria</taxon>
        <taxon>Bacillati</taxon>
        <taxon>Actinomycetota</taxon>
        <taxon>Actinomycetes</taxon>
        <taxon>Micrococcales</taxon>
        <taxon>Cellulomonadaceae</taxon>
        <taxon>Oerskovia</taxon>
    </lineage>
</organism>
<dbReference type="RefSeq" id="WP_191804777.1">
    <property type="nucleotide sequence ID" value="NZ_JACSQF010000014.1"/>
</dbReference>
<feature type="region of interest" description="Disordered" evidence="4">
    <location>
        <begin position="521"/>
        <end position="579"/>
    </location>
</feature>
<comment type="similarity">
    <text evidence="1">Belongs to the multicopper oxidase family.</text>
</comment>
<evidence type="ECO:0000256" key="3">
    <source>
        <dbReference type="ARBA" id="ARBA00023002"/>
    </source>
</evidence>
<evidence type="ECO:0000256" key="4">
    <source>
        <dbReference type="SAM" id="MobiDB-lite"/>
    </source>
</evidence>
<dbReference type="Pfam" id="PF07731">
    <property type="entry name" value="Cu-oxidase_2"/>
    <property type="match status" value="1"/>
</dbReference>
<dbReference type="Gene3D" id="2.60.40.420">
    <property type="entry name" value="Cupredoxins - blue copper proteins"/>
    <property type="match status" value="3"/>
</dbReference>
<feature type="compositionally biased region" description="Low complexity" evidence="4">
    <location>
        <begin position="568"/>
        <end position="579"/>
    </location>
</feature>
<feature type="compositionally biased region" description="Low complexity" evidence="4">
    <location>
        <begin position="521"/>
        <end position="531"/>
    </location>
</feature>
<evidence type="ECO:0000313" key="8">
    <source>
        <dbReference type="EMBL" id="MBD7981825.1"/>
    </source>
</evidence>
<keyword evidence="2" id="KW-0479">Metal-binding</keyword>
<dbReference type="PROSITE" id="PS00080">
    <property type="entry name" value="MULTICOPPER_OXIDASE2"/>
    <property type="match status" value="1"/>
</dbReference>
<dbReference type="Proteomes" id="UP000655570">
    <property type="component" value="Unassembled WGS sequence"/>
</dbReference>
<dbReference type="CDD" id="cd04232">
    <property type="entry name" value="CuRO_1_CueO_FtsP"/>
    <property type="match status" value="1"/>
</dbReference>
<feature type="domain" description="Plastocyanin-like" evidence="7">
    <location>
        <begin position="106"/>
        <end position="207"/>
    </location>
</feature>
<reference evidence="8 9" key="1">
    <citation type="submission" date="2020-08" db="EMBL/GenBank/DDBJ databases">
        <title>A Genomic Blueprint of the Chicken Gut Microbiome.</title>
        <authorList>
            <person name="Gilroy R."/>
            <person name="Ravi A."/>
            <person name="Getino M."/>
            <person name="Pursley I."/>
            <person name="Horton D.L."/>
            <person name="Alikhan N.-F."/>
            <person name="Baker D."/>
            <person name="Gharbi K."/>
            <person name="Hall N."/>
            <person name="Watson M."/>
            <person name="Adriaenssens E.M."/>
            <person name="Foster-Nyarko E."/>
            <person name="Jarju S."/>
            <person name="Secka A."/>
            <person name="Antonio M."/>
            <person name="Oren A."/>
            <person name="Chaudhuri R."/>
            <person name="La Ragione R.M."/>
            <person name="Hildebrand F."/>
            <person name="Pallen M.J."/>
        </authorList>
    </citation>
    <scope>NUCLEOTIDE SEQUENCE [LARGE SCALE GENOMIC DNA]</scope>
    <source>
        <strain evidence="8 9">Sa2CUA9</strain>
    </source>
</reference>
<feature type="transmembrane region" description="Helical" evidence="5">
    <location>
        <begin position="32"/>
        <end position="55"/>
    </location>
</feature>
<dbReference type="CDD" id="cd13890">
    <property type="entry name" value="CuRO_3_CueO_FtsP"/>
    <property type="match status" value="1"/>
</dbReference>
<evidence type="ECO:0000259" key="6">
    <source>
        <dbReference type="Pfam" id="PF07731"/>
    </source>
</evidence>
<dbReference type="InterPro" id="IPR011707">
    <property type="entry name" value="Cu-oxidase-like_N"/>
</dbReference>
<keyword evidence="5" id="KW-0472">Membrane</keyword>
<dbReference type="EMBL" id="JACSQF010000014">
    <property type="protein sequence ID" value="MBD7981825.1"/>
    <property type="molecule type" value="Genomic_DNA"/>
</dbReference>
<comment type="caution">
    <text evidence="8">The sequence shown here is derived from an EMBL/GenBank/DDBJ whole genome shotgun (WGS) entry which is preliminary data.</text>
</comment>
<evidence type="ECO:0000259" key="7">
    <source>
        <dbReference type="Pfam" id="PF07732"/>
    </source>
</evidence>